<feature type="transmembrane region" description="Helical" evidence="8">
    <location>
        <begin position="38"/>
        <end position="63"/>
    </location>
</feature>
<keyword evidence="6 8" id="KW-0472">Membrane</keyword>
<keyword evidence="10" id="KW-1185">Reference proteome</keyword>
<gene>
    <name evidence="9" type="ORF">QF206_07770</name>
</gene>
<evidence type="ECO:0000256" key="3">
    <source>
        <dbReference type="ARBA" id="ARBA00022692"/>
    </source>
</evidence>
<evidence type="ECO:0000256" key="2">
    <source>
        <dbReference type="ARBA" id="ARBA00004829"/>
    </source>
</evidence>
<evidence type="ECO:0000256" key="1">
    <source>
        <dbReference type="ARBA" id="ARBA00004141"/>
    </source>
</evidence>
<dbReference type="NCBIfam" id="TIGR03462">
    <property type="entry name" value="CarR_dom_SF"/>
    <property type="match status" value="1"/>
</dbReference>
<dbReference type="GO" id="GO:0016117">
    <property type="term" value="P:carotenoid biosynthetic process"/>
    <property type="evidence" value="ECO:0007669"/>
    <property type="project" value="UniProtKB-KW"/>
</dbReference>
<evidence type="ECO:0000313" key="9">
    <source>
        <dbReference type="EMBL" id="MDI2098860.1"/>
    </source>
</evidence>
<reference evidence="9 10" key="1">
    <citation type="submission" date="2023-04" db="EMBL/GenBank/DDBJ databases">
        <title>Klugiella caeni sp. nov. isolated from the sludge of biochemical tank.</title>
        <authorList>
            <person name="Geng K."/>
        </authorList>
    </citation>
    <scope>NUCLEOTIDE SEQUENCE [LARGE SCALE GENOMIC DNA]</scope>
    <source>
        <strain evidence="9 10">YN-L-19</strain>
    </source>
</reference>
<dbReference type="GO" id="GO:0016020">
    <property type="term" value="C:membrane"/>
    <property type="evidence" value="ECO:0007669"/>
    <property type="project" value="UniProtKB-SubCell"/>
</dbReference>
<keyword evidence="4" id="KW-0125">Carotenoid biosynthesis</keyword>
<sequence>MSYALFSAGFLALSLVVLAVALISSGRGPAIVARWWRPWLLSMVALLLLTAVFDNVMIWAGLFDYEWSQTAGVRVLLAPVEDFAYPVAALLLLPGLALLARAPDTSERVPEGDL</sequence>
<keyword evidence="7" id="KW-0413">Isomerase</keyword>
<dbReference type="InterPro" id="IPR017825">
    <property type="entry name" value="Lycopene_cyclase_dom"/>
</dbReference>
<accession>A0AAW6T9V8</accession>
<comment type="pathway">
    <text evidence="2">Carotenoid biosynthesis.</text>
</comment>
<proteinExistence type="predicted"/>
<evidence type="ECO:0000256" key="4">
    <source>
        <dbReference type="ARBA" id="ARBA00022746"/>
    </source>
</evidence>
<evidence type="ECO:0000256" key="6">
    <source>
        <dbReference type="ARBA" id="ARBA00023136"/>
    </source>
</evidence>
<comment type="subcellular location">
    <subcellularLocation>
        <location evidence="1">Membrane</location>
        <topology evidence="1">Multi-pass membrane protein</topology>
    </subcellularLocation>
</comment>
<name>A0AAW6T9V8_9MICO</name>
<dbReference type="RefSeq" id="WP_281488653.1">
    <property type="nucleotide sequence ID" value="NZ_CP159582.1"/>
</dbReference>
<evidence type="ECO:0000256" key="7">
    <source>
        <dbReference type="ARBA" id="ARBA00023235"/>
    </source>
</evidence>
<dbReference type="GO" id="GO:0016872">
    <property type="term" value="F:intramolecular lyase activity"/>
    <property type="evidence" value="ECO:0007669"/>
    <property type="project" value="InterPro"/>
</dbReference>
<keyword evidence="3 8" id="KW-0812">Transmembrane</keyword>
<evidence type="ECO:0000313" key="10">
    <source>
        <dbReference type="Proteomes" id="UP001321506"/>
    </source>
</evidence>
<evidence type="ECO:0000256" key="8">
    <source>
        <dbReference type="SAM" id="Phobius"/>
    </source>
</evidence>
<dbReference type="Proteomes" id="UP001321506">
    <property type="component" value="Unassembled WGS sequence"/>
</dbReference>
<comment type="caution">
    <text evidence="9">The sequence shown here is derived from an EMBL/GenBank/DDBJ whole genome shotgun (WGS) entry which is preliminary data.</text>
</comment>
<dbReference type="EMBL" id="JASATX010000003">
    <property type="protein sequence ID" value="MDI2098860.1"/>
    <property type="molecule type" value="Genomic_DNA"/>
</dbReference>
<feature type="transmembrane region" description="Helical" evidence="8">
    <location>
        <begin position="6"/>
        <end position="26"/>
    </location>
</feature>
<organism evidence="9 10">
    <name type="scientific">Ruicaihuangia caeni</name>
    <dbReference type="NCBI Taxonomy" id="3042517"/>
    <lineage>
        <taxon>Bacteria</taxon>
        <taxon>Bacillati</taxon>
        <taxon>Actinomycetota</taxon>
        <taxon>Actinomycetes</taxon>
        <taxon>Micrococcales</taxon>
        <taxon>Microbacteriaceae</taxon>
        <taxon>Ruicaihuangia</taxon>
    </lineage>
</organism>
<evidence type="ECO:0000256" key="5">
    <source>
        <dbReference type="ARBA" id="ARBA00022989"/>
    </source>
</evidence>
<dbReference type="AlphaFoldDB" id="A0AAW6T9V8"/>
<feature type="transmembrane region" description="Helical" evidence="8">
    <location>
        <begin position="83"/>
        <end position="100"/>
    </location>
</feature>
<protein>
    <submittedName>
        <fullName evidence="9">Lycopene cyclase domain-containing protein</fullName>
    </submittedName>
</protein>
<dbReference type="GO" id="GO:0045436">
    <property type="term" value="F:lycopene beta cyclase activity"/>
    <property type="evidence" value="ECO:0007669"/>
    <property type="project" value="UniProtKB-ARBA"/>
</dbReference>
<keyword evidence="5 8" id="KW-1133">Transmembrane helix</keyword>